<proteinExistence type="predicted"/>
<accession>A0A9N8E3G9</accession>
<dbReference type="Proteomes" id="UP001153069">
    <property type="component" value="Unassembled WGS sequence"/>
</dbReference>
<comment type="caution">
    <text evidence="1">The sequence shown here is derived from an EMBL/GenBank/DDBJ whole genome shotgun (WGS) entry which is preliminary data.</text>
</comment>
<gene>
    <name evidence="1" type="ORF">SEMRO_581_G170200.1</name>
</gene>
<organism evidence="1 2">
    <name type="scientific">Seminavis robusta</name>
    <dbReference type="NCBI Taxonomy" id="568900"/>
    <lineage>
        <taxon>Eukaryota</taxon>
        <taxon>Sar</taxon>
        <taxon>Stramenopiles</taxon>
        <taxon>Ochrophyta</taxon>
        <taxon>Bacillariophyta</taxon>
        <taxon>Bacillariophyceae</taxon>
        <taxon>Bacillariophycidae</taxon>
        <taxon>Naviculales</taxon>
        <taxon>Naviculaceae</taxon>
        <taxon>Seminavis</taxon>
    </lineage>
</organism>
<protein>
    <submittedName>
        <fullName evidence="1">Uncharacterized protein</fullName>
    </submittedName>
</protein>
<dbReference type="EMBL" id="CAICTM010000580">
    <property type="protein sequence ID" value="CAB9513249.1"/>
    <property type="molecule type" value="Genomic_DNA"/>
</dbReference>
<name>A0A9N8E3G9_9STRA</name>
<dbReference type="AlphaFoldDB" id="A0A9N8E3G9"/>
<sequence length="149" mass="17172">MVSSAKRVPHKAKPTIGRKRVRFEEQRNKIIAKDQGTSLEDAWYNHKEYRSFQMDARRTVLAFVKTGTDPALVDPSQFCLRGLEKHQIPSKARALYKSQNRHFIRLIVCEHVRLQKQGSQDVDGQLQAMSSMYTVPAKAYAMHLATHTY</sequence>
<evidence type="ECO:0000313" key="2">
    <source>
        <dbReference type="Proteomes" id="UP001153069"/>
    </source>
</evidence>
<evidence type="ECO:0000313" key="1">
    <source>
        <dbReference type="EMBL" id="CAB9513249.1"/>
    </source>
</evidence>
<reference evidence="1" key="1">
    <citation type="submission" date="2020-06" db="EMBL/GenBank/DDBJ databases">
        <authorList>
            <consortium name="Plant Systems Biology data submission"/>
        </authorList>
    </citation>
    <scope>NUCLEOTIDE SEQUENCE</scope>
    <source>
        <strain evidence="1">D6</strain>
    </source>
</reference>
<keyword evidence="2" id="KW-1185">Reference proteome</keyword>